<dbReference type="EMBL" id="BIFR01000002">
    <property type="protein sequence ID" value="GCE14683.1"/>
    <property type="molecule type" value="Genomic_DNA"/>
</dbReference>
<name>A0A402A6B7_9CHLR</name>
<dbReference type="PANTHER" id="PTHR47691:SF3">
    <property type="entry name" value="HTH-TYPE TRANSCRIPTIONAL REGULATOR RV0890C-RELATED"/>
    <property type="match status" value="1"/>
</dbReference>
<reference evidence="3" key="1">
    <citation type="submission" date="2018-12" db="EMBL/GenBank/DDBJ databases">
        <title>Tengunoibacter tsumagoiensis gen. nov., sp. nov., Dictyobacter kobayashii sp. nov., D. alpinus sp. nov., and D. joshuensis sp. nov. and description of Dictyobacteraceae fam. nov. within the order Ktedonobacterales isolated from Tengu-no-mugimeshi.</title>
        <authorList>
            <person name="Wang C.M."/>
            <person name="Zheng Y."/>
            <person name="Sakai Y."/>
            <person name="Toyoda A."/>
            <person name="Minakuchi Y."/>
            <person name="Abe K."/>
            <person name="Yokota A."/>
            <person name="Yabe S."/>
        </authorList>
    </citation>
    <scope>NUCLEOTIDE SEQUENCE [LARGE SCALE GENOMIC DNA]</scope>
    <source>
        <strain evidence="3">Uno3</strain>
    </source>
</reference>
<dbReference type="SUPFAM" id="SSF52540">
    <property type="entry name" value="P-loop containing nucleoside triphosphate hydrolases"/>
    <property type="match status" value="1"/>
</dbReference>
<organism evidence="2 3">
    <name type="scientific">Tengunoibacter tsumagoiensis</name>
    <dbReference type="NCBI Taxonomy" id="2014871"/>
    <lineage>
        <taxon>Bacteria</taxon>
        <taxon>Bacillati</taxon>
        <taxon>Chloroflexota</taxon>
        <taxon>Ktedonobacteria</taxon>
        <taxon>Ktedonobacterales</taxon>
        <taxon>Dictyobacteraceae</taxon>
        <taxon>Tengunoibacter</taxon>
    </lineage>
</organism>
<evidence type="ECO:0000313" key="3">
    <source>
        <dbReference type="Proteomes" id="UP000287352"/>
    </source>
</evidence>
<dbReference type="SMART" id="SM00530">
    <property type="entry name" value="HTH_XRE"/>
    <property type="match status" value="1"/>
</dbReference>
<evidence type="ECO:0000313" key="2">
    <source>
        <dbReference type="EMBL" id="GCE14683.1"/>
    </source>
</evidence>
<gene>
    <name evidence="2" type="ORF">KTT_45420</name>
</gene>
<dbReference type="AlphaFoldDB" id="A0A402A6B7"/>
<dbReference type="InterPro" id="IPR010982">
    <property type="entry name" value="Lambda_DNA-bd_dom_sf"/>
</dbReference>
<dbReference type="Pfam" id="PF13424">
    <property type="entry name" value="TPR_12"/>
    <property type="match status" value="1"/>
</dbReference>
<dbReference type="Gene3D" id="1.25.40.10">
    <property type="entry name" value="Tetratricopeptide repeat domain"/>
    <property type="match status" value="2"/>
</dbReference>
<dbReference type="SMART" id="SM00028">
    <property type="entry name" value="TPR"/>
    <property type="match status" value="8"/>
</dbReference>
<dbReference type="SUPFAM" id="SSF47413">
    <property type="entry name" value="lambda repressor-like DNA-binding domains"/>
    <property type="match status" value="1"/>
</dbReference>
<dbReference type="SUPFAM" id="SSF48452">
    <property type="entry name" value="TPR-like"/>
    <property type="match status" value="2"/>
</dbReference>
<dbReference type="InterPro" id="IPR001387">
    <property type="entry name" value="Cro/C1-type_HTH"/>
</dbReference>
<dbReference type="Gene3D" id="3.40.50.300">
    <property type="entry name" value="P-loop containing nucleotide triphosphate hydrolases"/>
    <property type="match status" value="1"/>
</dbReference>
<accession>A0A402A6B7</accession>
<feature type="domain" description="HTH cro/C1-type" evidence="1">
    <location>
        <begin position="10"/>
        <end position="64"/>
    </location>
</feature>
<dbReference type="OrthoDB" id="137340at2"/>
<dbReference type="Pfam" id="PF01381">
    <property type="entry name" value="HTH_3"/>
    <property type="match status" value="1"/>
</dbReference>
<dbReference type="InterPro" id="IPR011990">
    <property type="entry name" value="TPR-like_helical_dom_sf"/>
</dbReference>
<dbReference type="CDD" id="cd00093">
    <property type="entry name" value="HTH_XRE"/>
    <property type="match status" value="1"/>
</dbReference>
<comment type="caution">
    <text evidence="2">The sequence shown here is derived from an EMBL/GenBank/DDBJ whole genome shotgun (WGS) entry which is preliminary data.</text>
</comment>
<dbReference type="Gene3D" id="1.10.260.40">
    <property type="entry name" value="lambda repressor-like DNA-binding domains"/>
    <property type="match status" value="1"/>
</dbReference>
<protein>
    <recommendedName>
        <fullName evidence="1">HTH cro/C1-type domain-containing protein</fullName>
    </recommendedName>
</protein>
<dbReference type="InterPro" id="IPR019734">
    <property type="entry name" value="TPR_rpt"/>
</dbReference>
<dbReference type="InterPro" id="IPR002182">
    <property type="entry name" value="NB-ARC"/>
</dbReference>
<dbReference type="Proteomes" id="UP000287352">
    <property type="component" value="Unassembled WGS sequence"/>
</dbReference>
<dbReference type="PANTHER" id="PTHR47691">
    <property type="entry name" value="REGULATOR-RELATED"/>
    <property type="match status" value="1"/>
</dbReference>
<proteinExistence type="predicted"/>
<dbReference type="GO" id="GO:0043531">
    <property type="term" value="F:ADP binding"/>
    <property type="evidence" value="ECO:0007669"/>
    <property type="project" value="InterPro"/>
</dbReference>
<dbReference type="PROSITE" id="PS50943">
    <property type="entry name" value="HTH_CROC1"/>
    <property type="match status" value="1"/>
</dbReference>
<sequence length="837" mass="93441">MVISQTQNQLKQLRLSRNLSQKQLADRIGTSRFSIGRWERHITIPPPTFITRLCDFFQLTPEKLGFPQLSSQHTTLNYPLSRPDTATLLRSALPQTIPEGIYDPAIPLSAPNYLVGRETEIATLKQRLFTGGNAALTALSGLPGVGKTALAIQLAHDPEVREHFTDGILWAALGPQPDIPGVLSRWGTLLGISSAQMTALTTNEEWAKAIRRTIGSRKMLLIIDDAWQVEAALTFKTGGPECAHLITTRLPTIATHLTTDGVLVLPELNEAHSLQLLSHLAPQIILQEEEKSLALIRAVGGLPLALTLIGHSLRSQSNDDKTDHVPTTFWSTSLTTNLHHSLEGVIAVTDQKLPAHVRSTLYTLSIFPAKPHSFSEEAALTIANCSYEILDALIDTGLLECSSSDRYTLHQTIADYARPKLMDTTGIVRFIQYYLTYVEEHKRDYELLEMERTTILAALEQASTQNMWAEYIRIVLAFTPFLRLRGLYTQALNYLALAHTAAQRLNDHYGIMNTLLYQGEIALKQSDYGRAKEILPQALKIARDLEDRECISAILAASGTASWKRGEYPQAEAELQEGLTLARQIGDSERICNLLLTLGSAFGSRSIHHQAEIYIQEGLELAYTIGNREQICNLLMNLGVTLAAQEKRERAEHYFLESLKLARQIGYRELICALLANLGSLQEDYQKAEAYFREGVELAQTLHHREWMSALLINSAIIARKQQRYTEAEQFIQESVHLAQQLQRPQLSAHALYEHGNISLAQDQLTTAQDIFQQMLAIMPAGCLDLEALAHYGLARIAASRGDIAQAKQLGQTSQTTLETLHHRYTKEVQEWLQSLP</sequence>
<dbReference type="Pfam" id="PF00931">
    <property type="entry name" value="NB-ARC"/>
    <property type="match status" value="1"/>
</dbReference>
<evidence type="ECO:0000259" key="1">
    <source>
        <dbReference type="PROSITE" id="PS50943"/>
    </source>
</evidence>
<dbReference type="PRINTS" id="PR00364">
    <property type="entry name" value="DISEASERSIST"/>
</dbReference>
<keyword evidence="3" id="KW-1185">Reference proteome</keyword>
<dbReference type="GO" id="GO:0003677">
    <property type="term" value="F:DNA binding"/>
    <property type="evidence" value="ECO:0007669"/>
    <property type="project" value="InterPro"/>
</dbReference>
<dbReference type="RefSeq" id="WP_126582229.1">
    <property type="nucleotide sequence ID" value="NZ_BIFR01000002.1"/>
</dbReference>
<dbReference type="InterPro" id="IPR027417">
    <property type="entry name" value="P-loop_NTPase"/>
</dbReference>